<organism evidence="2 3">
    <name type="scientific">Aquicella siphonis</name>
    <dbReference type="NCBI Taxonomy" id="254247"/>
    <lineage>
        <taxon>Bacteria</taxon>
        <taxon>Pseudomonadati</taxon>
        <taxon>Pseudomonadota</taxon>
        <taxon>Gammaproteobacteria</taxon>
        <taxon>Legionellales</taxon>
        <taxon>Coxiellaceae</taxon>
        <taxon>Aquicella</taxon>
    </lineage>
</organism>
<gene>
    <name evidence="2" type="ORF">AQUSIP_21750</name>
</gene>
<dbReference type="AlphaFoldDB" id="A0A5E4PK25"/>
<name>A0A5E4PK25_9COXI</name>
<comment type="similarity">
    <text evidence="1">Belongs to the UPF0149 family.</text>
</comment>
<dbReference type="InterPro" id="IPR036255">
    <property type="entry name" value="YgfB-like_sf"/>
</dbReference>
<dbReference type="Pfam" id="PF03695">
    <property type="entry name" value="UPF0149"/>
    <property type="match status" value="1"/>
</dbReference>
<protein>
    <submittedName>
        <fullName evidence="2">Uncharacterized protein</fullName>
    </submittedName>
</protein>
<sequence length="188" mass="21112">MNQKSLPQYRELNQALSKTTLKLHPSQVHGLVSGILCGNPKSSAAWEELVTGGKDPAKTHEVLQALYEASMTQLDDFLFEFQLVLPPDSETLPIRAEALTLWCQGYLTGLKMAQIQIVDRDPGEMTEAINDLIEIAKMNYEEVVASEEDEAAYIELVEYVRMAVILIYQDMREEDASRKTASSSNHLH</sequence>
<dbReference type="RefSeq" id="WP_148340133.1">
    <property type="nucleotide sequence ID" value="NZ_LR699119.1"/>
</dbReference>
<dbReference type="Gene3D" id="1.20.120.740">
    <property type="entry name" value="YgfB uncharacterised protein family UPF0149, PF03695"/>
    <property type="match status" value="1"/>
</dbReference>
<accession>A0A5E4PK25</accession>
<dbReference type="KEGG" id="asip:AQUSIP_21750"/>
<evidence type="ECO:0000313" key="2">
    <source>
        <dbReference type="EMBL" id="VVC76848.1"/>
    </source>
</evidence>
<dbReference type="GO" id="GO:0005829">
    <property type="term" value="C:cytosol"/>
    <property type="evidence" value="ECO:0007669"/>
    <property type="project" value="TreeGrafter"/>
</dbReference>
<proteinExistence type="inferred from homology"/>
<dbReference type="InterPro" id="IPR011978">
    <property type="entry name" value="YgfB-like"/>
</dbReference>
<dbReference type="PANTHER" id="PTHR37528:SF1">
    <property type="entry name" value="UPF0149 PROTEIN YGFB"/>
    <property type="match status" value="1"/>
</dbReference>
<keyword evidence="3" id="KW-1185">Reference proteome</keyword>
<dbReference type="OrthoDB" id="9783391at2"/>
<dbReference type="SUPFAM" id="SSF101327">
    <property type="entry name" value="YgfB-like"/>
    <property type="match status" value="1"/>
</dbReference>
<dbReference type="PANTHER" id="PTHR37528">
    <property type="entry name" value="UPF0149 PROTEIN YGFB"/>
    <property type="match status" value="1"/>
</dbReference>
<dbReference type="EMBL" id="LR699119">
    <property type="protein sequence ID" value="VVC76848.1"/>
    <property type="molecule type" value="Genomic_DNA"/>
</dbReference>
<evidence type="ECO:0000256" key="1">
    <source>
        <dbReference type="ARBA" id="ARBA00038308"/>
    </source>
</evidence>
<dbReference type="Proteomes" id="UP000324194">
    <property type="component" value="Chromosome 1"/>
</dbReference>
<evidence type="ECO:0000313" key="3">
    <source>
        <dbReference type="Proteomes" id="UP000324194"/>
    </source>
</evidence>
<reference evidence="2 3" key="1">
    <citation type="submission" date="2019-08" db="EMBL/GenBank/DDBJ databases">
        <authorList>
            <person name="Guy L."/>
        </authorList>
    </citation>
    <scope>NUCLEOTIDE SEQUENCE [LARGE SCALE GENOMIC DNA]</scope>
    <source>
        <strain evidence="2 3">SGT-108</strain>
    </source>
</reference>